<feature type="transmembrane region" description="Helical" evidence="1">
    <location>
        <begin position="31"/>
        <end position="52"/>
    </location>
</feature>
<keyword evidence="1" id="KW-0812">Transmembrane</keyword>
<keyword evidence="4" id="KW-1185">Reference proteome</keyword>
<reference evidence="3 4" key="1">
    <citation type="submission" date="2018-06" db="EMBL/GenBank/DDBJ databases">
        <title>Genomic Encyclopedia of Type Strains, Phase III (KMG-III): the genomes of soil and plant-associated and newly described type strains.</title>
        <authorList>
            <person name="Whitman W."/>
        </authorList>
    </citation>
    <scope>NUCLEOTIDE SEQUENCE [LARGE SCALE GENOMIC DNA]</scope>
    <source>
        <strain evidence="3 4">CECT 9025</strain>
    </source>
</reference>
<dbReference type="Proteomes" id="UP000248311">
    <property type="component" value="Unassembled WGS sequence"/>
</dbReference>
<dbReference type="Pfam" id="PF06724">
    <property type="entry name" value="DUF1206"/>
    <property type="match status" value="3"/>
</dbReference>
<feature type="domain" description="DUF1206" evidence="2">
    <location>
        <begin position="3"/>
        <end position="60"/>
    </location>
</feature>
<evidence type="ECO:0000313" key="3">
    <source>
        <dbReference type="EMBL" id="PYE86226.1"/>
    </source>
</evidence>
<evidence type="ECO:0000259" key="2">
    <source>
        <dbReference type="Pfam" id="PF06724"/>
    </source>
</evidence>
<feature type="transmembrane region" description="Helical" evidence="1">
    <location>
        <begin position="160"/>
        <end position="187"/>
    </location>
</feature>
<dbReference type="EMBL" id="QJTE01000001">
    <property type="protein sequence ID" value="PYE86226.1"/>
    <property type="molecule type" value="Genomic_DNA"/>
</dbReference>
<keyword evidence="1" id="KW-0472">Membrane</keyword>
<comment type="caution">
    <text evidence="3">The sequence shown here is derived from an EMBL/GenBank/DDBJ whole genome shotgun (WGS) entry which is preliminary data.</text>
</comment>
<evidence type="ECO:0000313" key="4">
    <source>
        <dbReference type="Proteomes" id="UP000248311"/>
    </source>
</evidence>
<feature type="domain" description="DUF1206" evidence="2">
    <location>
        <begin position="166"/>
        <end position="235"/>
    </location>
</feature>
<accession>A0A318T0H6</accession>
<proteinExistence type="predicted"/>
<feature type="transmembrane region" description="Helical" evidence="1">
    <location>
        <begin position="79"/>
        <end position="99"/>
    </location>
</feature>
<gene>
    <name evidence="3" type="ORF">DFP88_101903</name>
</gene>
<dbReference type="AlphaFoldDB" id="A0A318T0H6"/>
<name>A0A318T0H6_9RHOB</name>
<keyword evidence="1" id="KW-1133">Transmembrane helix</keyword>
<evidence type="ECO:0000256" key="1">
    <source>
        <dbReference type="SAM" id="Phobius"/>
    </source>
</evidence>
<dbReference type="InterPro" id="IPR009597">
    <property type="entry name" value="DUF1206"/>
</dbReference>
<protein>
    <submittedName>
        <fullName evidence="3">Uncharacterized protein DUF1206</fullName>
    </submittedName>
</protein>
<sequence length="259" mass="27140">MNLTIGILGFLAARSGSTPEGTSDALERLEGQPWGVAALLVIALGLLAYGIWRLAAAFWDLEAYGTEAKGMIARAGQTVTGVIHIGLAAVAAAVVFGSGGSGGGSSIEDWTARIMGWPFGQWIVGIAGAIAAAAGLYYIYKGISEKYMRMLRSKPLTLRLRPLLTAGLAAQGVVITIIGGLLVYAAWTTNPQEAGGLGDAFTWLRDQPYGLWLVMALSLGLCAFCVFCLVNAAYRIIPRLGTDDVETLASKIEAKAKSA</sequence>
<feature type="domain" description="DUF1206" evidence="2">
    <location>
        <begin position="75"/>
        <end position="143"/>
    </location>
</feature>
<feature type="transmembrane region" description="Helical" evidence="1">
    <location>
        <begin position="209"/>
        <end position="230"/>
    </location>
</feature>
<organism evidence="3 4">
    <name type="scientific">Pseudoroseicyclus aestuarii</name>
    <dbReference type="NCBI Taxonomy" id="1795041"/>
    <lineage>
        <taxon>Bacteria</taxon>
        <taxon>Pseudomonadati</taxon>
        <taxon>Pseudomonadota</taxon>
        <taxon>Alphaproteobacteria</taxon>
        <taxon>Rhodobacterales</taxon>
        <taxon>Paracoccaceae</taxon>
        <taxon>Pseudoroseicyclus</taxon>
    </lineage>
</organism>
<feature type="transmembrane region" description="Helical" evidence="1">
    <location>
        <begin position="119"/>
        <end position="140"/>
    </location>
</feature>